<evidence type="ECO:0000313" key="2">
    <source>
        <dbReference type="Proteomes" id="UP001179121"/>
    </source>
</evidence>
<organism evidence="1 2">
    <name type="scientific">Nitrospira tepida</name>
    <dbReference type="NCBI Taxonomy" id="2973512"/>
    <lineage>
        <taxon>Bacteria</taxon>
        <taxon>Pseudomonadati</taxon>
        <taxon>Nitrospirota</taxon>
        <taxon>Nitrospiria</taxon>
        <taxon>Nitrospirales</taxon>
        <taxon>Nitrospiraceae</taxon>
        <taxon>Nitrospira</taxon>
    </lineage>
</organism>
<dbReference type="EMBL" id="OX365700">
    <property type="protein sequence ID" value="CAI4030555.1"/>
    <property type="molecule type" value="Genomic_DNA"/>
</dbReference>
<accession>A0AA86MWU5</accession>
<sequence>MRERRWESAAGLVFEDILHLGDRLAKLGLKPAVPAKDIIGYIEEWTVEGPDDFDKLDPWATEDVTLVHVRDHWQGDFFLLAGGYHTVYQRHQAVGTYCSISHPWRTAEVLTRHDQRGMLWLGFRHAHSFIRVRLKTTEVITPGESRADHERALWLDERQRAFQAAIQILDLPIDAVRDKDMVALQPIDATVPFFCSWPDAFGPCQFEYNSSDPFEFLVPASKLAATCGSELVTVRNYLTGFSEEALAEFADVAPGARACYRCSVHCPLDEVPEILEAIQPDGRLYATLCEFQTQELLPAGDDASAIVGLVGCRGTYQVEVRLNRAPLPESQMPAWIERLIGLPVTYAPLPPFP</sequence>
<proteinExistence type="predicted"/>
<reference evidence="1" key="1">
    <citation type="submission" date="2022-10" db="EMBL/GenBank/DDBJ databases">
        <authorList>
            <person name="Koch H."/>
        </authorList>
    </citation>
    <scope>NUCLEOTIDE SEQUENCE</scope>
    <source>
        <strain evidence="1">DNF</strain>
    </source>
</reference>
<name>A0AA86MWU5_9BACT</name>
<dbReference type="RefSeq" id="WP_289267539.1">
    <property type="nucleotide sequence ID" value="NZ_OX365700.1"/>
</dbReference>
<dbReference type="Proteomes" id="UP001179121">
    <property type="component" value="Chromosome"/>
</dbReference>
<evidence type="ECO:0000313" key="1">
    <source>
        <dbReference type="EMBL" id="CAI4030555.1"/>
    </source>
</evidence>
<gene>
    <name evidence="1" type="ORF">DNFV4_00983</name>
</gene>
<dbReference type="AlphaFoldDB" id="A0AA86MWU5"/>
<keyword evidence="2" id="KW-1185">Reference proteome</keyword>
<dbReference type="KEGG" id="nti:DNFV4_00983"/>
<protein>
    <submittedName>
        <fullName evidence="1">Uncharacterized protein</fullName>
    </submittedName>
</protein>